<dbReference type="PANTHER" id="PTHR31735:SF1">
    <property type="entry name" value="VACUOLAR MEMBRANE PROTEIN YPL162C"/>
    <property type="match status" value="1"/>
</dbReference>
<reference evidence="3" key="1">
    <citation type="submission" date="2025-08" db="UniProtKB">
        <authorList>
            <consortium name="RefSeq"/>
        </authorList>
    </citation>
    <scope>IDENTIFICATION</scope>
</reference>
<proteinExistence type="predicted"/>
<sequence length="439" mass="48798">MTDASMNDVGPPVFIQIEGTCELLGEFGAFGWWLQGLLGVLSFGSLLAKRWRERPRRTWKVFIFDCAKQASGGFFIHLLNLGGAGLMAAMFKQDVCVWYWINIIVDTTLGVYVQYVFLRAARRFLKGAACLDYGEYGNPPRWSSCFTQALSWQAFCLLMKLSASIFMIAFQGPLGELGASLDANPNAKLFVVMVATPLLMNCLQYWLTDSFIKKSILPNVRTILTTHGLFEHVLELPAVSACASQSGHPHLQCSSNNRRRCTHELQPPRVVQRMRTARKAWIVKQNVNSINISPMMLGSGGVSISAKARDVDTYGASSSTLEECGPDNMTAASRFVYVGFGGGTCRALFLIQVGQAARSSKSMAFVHISTWPSKLPHCLRTDSSYRIQCGCRLAALMRWQFSLDFRAVSPRVFASRKSGRSHVHPERGRQLLLLEPWSA</sequence>
<keyword evidence="1" id="KW-0472">Membrane</keyword>
<evidence type="ECO:0000313" key="3">
    <source>
        <dbReference type="RefSeq" id="XP_026192357.1"/>
    </source>
</evidence>
<dbReference type="OrthoDB" id="431202at2759"/>
<dbReference type="PANTHER" id="PTHR31735">
    <property type="entry name" value="VACUOLAR MEMBRANE PROTEIN YPL162C"/>
    <property type="match status" value="1"/>
</dbReference>
<feature type="transmembrane region" description="Helical" evidence="1">
    <location>
        <begin position="32"/>
        <end position="51"/>
    </location>
</feature>
<keyword evidence="1" id="KW-1133">Transmembrane helix</keyword>
<feature type="transmembrane region" description="Helical" evidence="1">
    <location>
        <begin position="189"/>
        <end position="207"/>
    </location>
</feature>
<keyword evidence="1" id="KW-0812">Transmembrane</keyword>
<feature type="transmembrane region" description="Helical" evidence="1">
    <location>
        <begin position="72"/>
        <end position="91"/>
    </location>
</feature>
<dbReference type="Proteomes" id="UP000515125">
    <property type="component" value="Unplaced"/>
</dbReference>
<gene>
    <name evidence="3" type="primary">LOC34621218</name>
</gene>
<dbReference type="InterPro" id="IPR022127">
    <property type="entry name" value="STIMATE/YPL162C"/>
</dbReference>
<dbReference type="GeneID" id="34621218"/>
<dbReference type="Pfam" id="PF12400">
    <property type="entry name" value="STIMATE"/>
    <property type="match status" value="1"/>
</dbReference>
<organism evidence="2 3">
    <name type="scientific">Cyclospora cayetanensis</name>
    <dbReference type="NCBI Taxonomy" id="88456"/>
    <lineage>
        <taxon>Eukaryota</taxon>
        <taxon>Sar</taxon>
        <taxon>Alveolata</taxon>
        <taxon>Apicomplexa</taxon>
        <taxon>Conoidasida</taxon>
        <taxon>Coccidia</taxon>
        <taxon>Eucoccidiorida</taxon>
        <taxon>Eimeriorina</taxon>
        <taxon>Eimeriidae</taxon>
        <taxon>Cyclospora</taxon>
    </lineage>
</organism>
<name>A0A6P6RY80_9EIME</name>
<dbReference type="GO" id="GO:0016020">
    <property type="term" value="C:membrane"/>
    <property type="evidence" value="ECO:0007669"/>
    <property type="project" value="TreeGrafter"/>
</dbReference>
<evidence type="ECO:0000256" key="1">
    <source>
        <dbReference type="SAM" id="Phobius"/>
    </source>
</evidence>
<keyword evidence="2" id="KW-1185">Reference proteome</keyword>
<accession>A0A6P6RY80</accession>
<feature type="transmembrane region" description="Helical" evidence="1">
    <location>
        <begin position="97"/>
        <end position="118"/>
    </location>
</feature>
<protein>
    <submittedName>
        <fullName evidence="3">Uncharacterized protein LOC34621218</fullName>
    </submittedName>
</protein>
<dbReference type="AlphaFoldDB" id="A0A6P6RY80"/>
<dbReference type="RefSeq" id="XP_026192357.1">
    <property type="nucleotide sequence ID" value="XM_026336572.1"/>
</dbReference>
<evidence type="ECO:0000313" key="2">
    <source>
        <dbReference type="Proteomes" id="UP000515125"/>
    </source>
</evidence>